<sequence>MPRSRALVAVLAVAGALALAACTPGALGDDDAPSTSPTPTPAPPPSDAPADPDPSGFDPAPSEAPVVGPVDGDLDLACGDLLTPQQVYDFNPEMLATDAPTGGLPAGFATIVEVGGIVCAWQHATSGDVLLVGVASVEATEGHDGWDCTPVTCADAVDGDTYVLVGSLYFEGAEDQGRELARLVADNVG</sequence>
<evidence type="ECO:0000313" key="4">
    <source>
        <dbReference type="Proteomes" id="UP000198822"/>
    </source>
</evidence>
<organism evidence="3 4">
    <name type="scientific">Agrococcus jejuensis</name>
    <dbReference type="NCBI Taxonomy" id="399736"/>
    <lineage>
        <taxon>Bacteria</taxon>
        <taxon>Bacillati</taxon>
        <taxon>Actinomycetota</taxon>
        <taxon>Actinomycetes</taxon>
        <taxon>Micrococcales</taxon>
        <taxon>Microbacteriaceae</taxon>
        <taxon>Agrococcus</taxon>
    </lineage>
</organism>
<keyword evidence="2" id="KW-0732">Signal</keyword>
<dbReference type="RefSeq" id="WP_092502257.1">
    <property type="nucleotide sequence ID" value="NZ_LT629695.1"/>
</dbReference>
<dbReference type="OrthoDB" id="5122815at2"/>
<protein>
    <recommendedName>
        <fullName evidence="5">DUF3558 domain-containing protein</fullName>
    </recommendedName>
</protein>
<reference evidence="4" key="1">
    <citation type="submission" date="2016-10" db="EMBL/GenBank/DDBJ databases">
        <authorList>
            <person name="Varghese N."/>
            <person name="Submissions S."/>
        </authorList>
    </citation>
    <scope>NUCLEOTIDE SEQUENCE [LARGE SCALE GENOMIC DNA]</scope>
    <source>
        <strain evidence="4">DSM 22002</strain>
    </source>
</reference>
<name>A0A1G8AYT2_9MICO</name>
<feature type="chain" id="PRO_5009242965" description="DUF3558 domain-containing protein" evidence="2">
    <location>
        <begin position="29"/>
        <end position="189"/>
    </location>
</feature>
<evidence type="ECO:0000313" key="3">
    <source>
        <dbReference type="EMBL" id="SDH25530.1"/>
    </source>
</evidence>
<dbReference type="AlphaFoldDB" id="A0A1G8AYT2"/>
<dbReference type="PROSITE" id="PS51257">
    <property type="entry name" value="PROKAR_LIPOPROTEIN"/>
    <property type="match status" value="1"/>
</dbReference>
<dbReference type="STRING" id="399736.SAMN04489720_0568"/>
<proteinExistence type="predicted"/>
<feature type="signal peptide" evidence="2">
    <location>
        <begin position="1"/>
        <end position="28"/>
    </location>
</feature>
<keyword evidence="4" id="KW-1185">Reference proteome</keyword>
<dbReference type="Proteomes" id="UP000198822">
    <property type="component" value="Chromosome I"/>
</dbReference>
<feature type="compositionally biased region" description="Pro residues" evidence="1">
    <location>
        <begin position="36"/>
        <end position="47"/>
    </location>
</feature>
<feature type="region of interest" description="Disordered" evidence="1">
    <location>
        <begin position="28"/>
        <end position="69"/>
    </location>
</feature>
<gene>
    <name evidence="3" type="ORF">SAMN04489720_0568</name>
</gene>
<accession>A0A1G8AYT2</accession>
<evidence type="ECO:0000256" key="1">
    <source>
        <dbReference type="SAM" id="MobiDB-lite"/>
    </source>
</evidence>
<evidence type="ECO:0000256" key="2">
    <source>
        <dbReference type="SAM" id="SignalP"/>
    </source>
</evidence>
<evidence type="ECO:0008006" key="5">
    <source>
        <dbReference type="Google" id="ProtNLM"/>
    </source>
</evidence>
<dbReference type="EMBL" id="LT629695">
    <property type="protein sequence ID" value="SDH25530.1"/>
    <property type="molecule type" value="Genomic_DNA"/>
</dbReference>